<reference evidence="1" key="2">
    <citation type="journal article" date="2015" name="Data Brief">
        <title>Shoot transcriptome of the giant reed, Arundo donax.</title>
        <authorList>
            <person name="Barrero R.A."/>
            <person name="Guerrero F.D."/>
            <person name="Moolhuijzen P."/>
            <person name="Goolsby J.A."/>
            <person name="Tidwell J."/>
            <person name="Bellgard S.E."/>
            <person name="Bellgard M.I."/>
        </authorList>
    </citation>
    <scope>NUCLEOTIDE SEQUENCE</scope>
    <source>
        <tissue evidence="1">Shoot tissue taken approximately 20 cm above the soil surface</tissue>
    </source>
</reference>
<reference evidence="1" key="1">
    <citation type="submission" date="2014-09" db="EMBL/GenBank/DDBJ databases">
        <authorList>
            <person name="Magalhaes I.L.F."/>
            <person name="Oliveira U."/>
            <person name="Santos F.R."/>
            <person name="Vidigal T.H.D.A."/>
            <person name="Brescovit A.D."/>
            <person name="Santos A.J."/>
        </authorList>
    </citation>
    <scope>NUCLEOTIDE SEQUENCE</scope>
    <source>
        <tissue evidence="1">Shoot tissue taken approximately 20 cm above the soil surface</tissue>
    </source>
</reference>
<sequence length="69" mass="8274">MYRYFTFGRLQFFKHSFFFRTKEHKSFSFLVVTSCTADPMDVIINVFWAIDLNHPIYILYIQSSSGYIS</sequence>
<evidence type="ECO:0000313" key="1">
    <source>
        <dbReference type="EMBL" id="JAE20998.1"/>
    </source>
</evidence>
<dbReference type="EMBL" id="GBRH01176898">
    <property type="protein sequence ID" value="JAE20998.1"/>
    <property type="molecule type" value="Transcribed_RNA"/>
</dbReference>
<protein>
    <submittedName>
        <fullName evidence="1">Uncharacterized protein</fullName>
    </submittedName>
</protein>
<accession>A0A0A9GK01</accession>
<dbReference type="AlphaFoldDB" id="A0A0A9GK01"/>
<organism evidence="1">
    <name type="scientific">Arundo donax</name>
    <name type="common">Giant reed</name>
    <name type="synonym">Donax arundinaceus</name>
    <dbReference type="NCBI Taxonomy" id="35708"/>
    <lineage>
        <taxon>Eukaryota</taxon>
        <taxon>Viridiplantae</taxon>
        <taxon>Streptophyta</taxon>
        <taxon>Embryophyta</taxon>
        <taxon>Tracheophyta</taxon>
        <taxon>Spermatophyta</taxon>
        <taxon>Magnoliopsida</taxon>
        <taxon>Liliopsida</taxon>
        <taxon>Poales</taxon>
        <taxon>Poaceae</taxon>
        <taxon>PACMAD clade</taxon>
        <taxon>Arundinoideae</taxon>
        <taxon>Arundineae</taxon>
        <taxon>Arundo</taxon>
    </lineage>
</organism>
<name>A0A0A9GK01_ARUDO</name>
<proteinExistence type="predicted"/>